<keyword evidence="3 6" id="KW-0560">Oxidoreductase</keyword>
<dbReference type="InterPro" id="IPR011251">
    <property type="entry name" value="Luciferase-like_dom"/>
</dbReference>
<sequence length="394" mass="43064">MTSIEQTAHSQLTFHWFLSTSGDSRGIIGGGHGAEHSGTSRELSHTYLKQIALSAETNGFESVLTPTGTWCDDAWLTDASLIDATDRLKFLVALRPGQIGPTLSAQMAATFQRLSNNRLLINVVTGGEDAEQRAYGDFLDKNERYERCGEFLDIVERLWRGETVNHDGKHLRVENARLANPPEVIPQVLFGGSSPIAGEVASRYADTYLTWGEPPAQVAEKINWINSLAQQHNRTVSHGIRFHMITRDTTEEAWAAAEKLVQGITPELVAKAQAGFATSKSEGQRRMTELHNKGGAFTENTTARDLEIYPNVWAGVGLLRGGAGTALVGSHAEVADRIEEYASLGLDNFVLSGYPNLEEAFHFGEGVIPELLRRGVAVKNREKPALKEASTSIV</sequence>
<gene>
    <name evidence="6" type="primary">ssuD</name>
    <name evidence="6" type="ORF">CDES_05930</name>
</gene>
<reference evidence="6 7" key="1">
    <citation type="submission" date="2014-08" db="EMBL/GenBank/DDBJ databases">
        <title>Complete genome sequence of Corynebacterium deserti GIMN1.010 (=DSM 45689), isolated from desert sand in western China.</title>
        <authorList>
            <person name="Ruckert C."/>
            <person name="Albersmeier A."/>
            <person name="Kalinowski J."/>
        </authorList>
    </citation>
    <scope>NUCLEOTIDE SEQUENCE [LARGE SCALE GENOMIC DNA]</scope>
    <source>
        <strain evidence="6 7">GIMN1.010</strain>
    </source>
</reference>
<keyword evidence="7" id="KW-1185">Reference proteome</keyword>
<evidence type="ECO:0000256" key="3">
    <source>
        <dbReference type="ARBA" id="ARBA00023002"/>
    </source>
</evidence>
<dbReference type="GO" id="GO:0008726">
    <property type="term" value="F:alkanesulfonate monooxygenase activity"/>
    <property type="evidence" value="ECO:0007669"/>
    <property type="project" value="UniProtKB-EC"/>
</dbReference>
<keyword evidence="2" id="KW-0288">FMN</keyword>
<evidence type="ECO:0000313" key="6">
    <source>
        <dbReference type="EMBL" id="ALC05616.1"/>
    </source>
</evidence>
<dbReference type="EC" id="1.14.14.5" evidence="6"/>
<evidence type="ECO:0000313" key="7">
    <source>
        <dbReference type="Proteomes" id="UP000068067"/>
    </source>
</evidence>
<evidence type="ECO:0000256" key="1">
    <source>
        <dbReference type="ARBA" id="ARBA00022630"/>
    </source>
</evidence>
<dbReference type="Pfam" id="PF00296">
    <property type="entry name" value="Bac_luciferase"/>
    <property type="match status" value="1"/>
</dbReference>
<name>A0A0M4CDJ7_9CORY</name>
<dbReference type="Gene3D" id="3.20.20.30">
    <property type="entry name" value="Luciferase-like domain"/>
    <property type="match status" value="1"/>
</dbReference>
<accession>A0A0M4CDJ7</accession>
<keyword evidence="4 6" id="KW-0503">Monooxygenase</keyword>
<dbReference type="STRING" id="931089.CDES_05930"/>
<protein>
    <submittedName>
        <fullName evidence="6">Alkanesulfonate monooxygenase</fullName>
        <ecNumber evidence="6">1.14.14.5</ecNumber>
    </submittedName>
</protein>
<organism evidence="6 7">
    <name type="scientific">Corynebacterium deserti GIMN1.010</name>
    <dbReference type="NCBI Taxonomy" id="931089"/>
    <lineage>
        <taxon>Bacteria</taxon>
        <taxon>Bacillati</taxon>
        <taxon>Actinomycetota</taxon>
        <taxon>Actinomycetes</taxon>
        <taxon>Mycobacteriales</taxon>
        <taxon>Corynebacteriaceae</taxon>
        <taxon>Corynebacterium</taxon>
    </lineage>
</organism>
<dbReference type="InterPro" id="IPR036661">
    <property type="entry name" value="Luciferase-like_sf"/>
</dbReference>
<keyword evidence="1" id="KW-0285">Flavoprotein</keyword>
<evidence type="ECO:0000256" key="4">
    <source>
        <dbReference type="ARBA" id="ARBA00023033"/>
    </source>
</evidence>
<dbReference type="RefSeq" id="WP_053544666.1">
    <property type="nucleotide sequence ID" value="NZ_CP009220.1"/>
</dbReference>
<dbReference type="EMBL" id="CP009220">
    <property type="protein sequence ID" value="ALC05616.1"/>
    <property type="molecule type" value="Genomic_DNA"/>
</dbReference>
<dbReference type="OrthoDB" id="9814695at2"/>
<dbReference type="PATRIC" id="fig|931089.4.peg.1205"/>
<dbReference type="InterPro" id="IPR050172">
    <property type="entry name" value="SsuD_RutA_monooxygenase"/>
</dbReference>
<feature type="domain" description="Luciferase-like" evidence="5">
    <location>
        <begin position="40"/>
        <end position="347"/>
    </location>
</feature>
<dbReference type="Proteomes" id="UP000068067">
    <property type="component" value="Chromosome"/>
</dbReference>
<dbReference type="PANTHER" id="PTHR42847">
    <property type="entry name" value="ALKANESULFONATE MONOOXYGENASE"/>
    <property type="match status" value="1"/>
</dbReference>
<dbReference type="AlphaFoldDB" id="A0A0M4CDJ7"/>
<dbReference type="KEGG" id="cdx:CDES_05930"/>
<dbReference type="GO" id="GO:0046306">
    <property type="term" value="P:alkanesulfonate catabolic process"/>
    <property type="evidence" value="ECO:0007669"/>
    <property type="project" value="TreeGrafter"/>
</dbReference>
<proteinExistence type="predicted"/>
<dbReference type="PANTHER" id="PTHR42847:SF4">
    <property type="entry name" value="ALKANESULFONATE MONOOXYGENASE-RELATED"/>
    <property type="match status" value="1"/>
</dbReference>
<evidence type="ECO:0000259" key="5">
    <source>
        <dbReference type="Pfam" id="PF00296"/>
    </source>
</evidence>
<evidence type="ECO:0000256" key="2">
    <source>
        <dbReference type="ARBA" id="ARBA00022643"/>
    </source>
</evidence>
<dbReference type="CDD" id="cd01094">
    <property type="entry name" value="Alkanesulfonate_monoxygenase"/>
    <property type="match status" value="1"/>
</dbReference>
<dbReference type="SUPFAM" id="SSF51679">
    <property type="entry name" value="Bacterial luciferase-like"/>
    <property type="match status" value="1"/>
</dbReference>